<feature type="region of interest" description="Disordered" evidence="12">
    <location>
        <begin position="1480"/>
        <end position="1538"/>
    </location>
</feature>
<dbReference type="GO" id="GO:0034045">
    <property type="term" value="C:phagophore assembly site membrane"/>
    <property type="evidence" value="ECO:0007669"/>
    <property type="project" value="UniProtKB-SubCell"/>
</dbReference>
<feature type="compositionally biased region" description="Gly residues" evidence="12">
    <location>
        <begin position="1298"/>
        <end position="1309"/>
    </location>
</feature>
<gene>
    <name evidence="13" type="ORF">C2E20_8152</name>
</gene>
<dbReference type="Proteomes" id="UP000239649">
    <property type="component" value="Unassembled WGS sequence"/>
</dbReference>
<proteinExistence type="inferred from homology"/>
<evidence type="ECO:0000313" key="14">
    <source>
        <dbReference type="Proteomes" id="UP000239649"/>
    </source>
</evidence>
<dbReference type="GO" id="GO:0006869">
    <property type="term" value="P:lipid transport"/>
    <property type="evidence" value="ECO:0007669"/>
    <property type="project" value="UniProtKB-KW"/>
</dbReference>
<evidence type="ECO:0000256" key="11">
    <source>
        <dbReference type="ARBA" id="ARBA00024615"/>
    </source>
</evidence>
<keyword evidence="9" id="KW-0472">Membrane</keyword>
<evidence type="ECO:0000256" key="12">
    <source>
        <dbReference type="SAM" id="MobiDB-lite"/>
    </source>
</evidence>
<dbReference type="GO" id="GO:0061908">
    <property type="term" value="C:phagophore"/>
    <property type="evidence" value="ECO:0007669"/>
    <property type="project" value="TreeGrafter"/>
</dbReference>
<dbReference type="GO" id="GO:0043495">
    <property type="term" value="F:protein-membrane adaptor activity"/>
    <property type="evidence" value="ECO:0007669"/>
    <property type="project" value="TreeGrafter"/>
</dbReference>
<feature type="region of interest" description="Disordered" evidence="12">
    <location>
        <begin position="1426"/>
        <end position="1448"/>
    </location>
</feature>
<comment type="similarity">
    <text evidence="3">Belongs to the ATG2 family.</text>
</comment>
<dbReference type="GO" id="GO:0034727">
    <property type="term" value="P:piecemeal microautophagy of the nucleus"/>
    <property type="evidence" value="ECO:0007669"/>
    <property type="project" value="TreeGrafter"/>
</dbReference>
<name>A0A2P6V2E2_9CHLO</name>
<evidence type="ECO:0000256" key="3">
    <source>
        <dbReference type="ARBA" id="ARBA00009714"/>
    </source>
</evidence>
<evidence type="ECO:0000256" key="7">
    <source>
        <dbReference type="ARBA" id="ARBA00023006"/>
    </source>
</evidence>
<dbReference type="PANTHER" id="PTHR13190">
    <property type="entry name" value="AUTOPHAGY-RELATED 2, ISOFORM A"/>
    <property type="match status" value="1"/>
</dbReference>
<dbReference type="Pfam" id="PF13329">
    <property type="entry name" value="ATG2_CAD"/>
    <property type="match status" value="1"/>
</dbReference>
<comment type="caution">
    <text evidence="13">The sequence shown here is derived from an EMBL/GenBank/DDBJ whole genome shotgun (WGS) entry which is preliminary data.</text>
</comment>
<accession>A0A2P6V2E2</accession>
<dbReference type="GO" id="GO:0000422">
    <property type="term" value="P:autophagy of mitochondrion"/>
    <property type="evidence" value="ECO:0007669"/>
    <property type="project" value="TreeGrafter"/>
</dbReference>
<evidence type="ECO:0000256" key="10">
    <source>
        <dbReference type="ARBA" id="ARBA00024479"/>
    </source>
</evidence>
<keyword evidence="7" id="KW-0072">Autophagy</keyword>
<dbReference type="InterPro" id="IPR026849">
    <property type="entry name" value="ATG2"/>
</dbReference>
<keyword evidence="5" id="KW-0813">Transport</keyword>
<feature type="region of interest" description="Disordered" evidence="12">
    <location>
        <begin position="804"/>
        <end position="825"/>
    </location>
</feature>
<feature type="region of interest" description="Disordered" evidence="12">
    <location>
        <begin position="1298"/>
        <end position="1328"/>
    </location>
</feature>
<dbReference type="GO" id="GO:0061709">
    <property type="term" value="P:reticulophagy"/>
    <property type="evidence" value="ECO:0007669"/>
    <property type="project" value="TreeGrafter"/>
</dbReference>
<keyword evidence="14" id="KW-1185">Reference proteome</keyword>
<evidence type="ECO:0000256" key="2">
    <source>
        <dbReference type="ARBA" id="ARBA00004623"/>
    </source>
</evidence>
<evidence type="ECO:0000256" key="8">
    <source>
        <dbReference type="ARBA" id="ARBA00023055"/>
    </source>
</evidence>
<organism evidence="13 14">
    <name type="scientific">Micractinium conductrix</name>
    <dbReference type="NCBI Taxonomy" id="554055"/>
    <lineage>
        <taxon>Eukaryota</taxon>
        <taxon>Viridiplantae</taxon>
        <taxon>Chlorophyta</taxon>
        <taxon>core chlorophytes</taxon>
        <taxon>Trebouxiophyceae</taxon>
        <taxon>Chlorellales</taxon>
        <taxon>Chlorellaceae</taxon>
        <taxon>Chlorella clade</taxon>
        <taxon>Micractinium</taxon>
    </lineage>
</organism>
<comment type="catalytic activity">
    <reaction evidence="10">
        <text>a 1,2-diacyl-sn-glycero-3-phospho-L-serine(in) = a 1,2-diacyl-sn-glycero-3-phospho-L-serine(out)</text>
        <dbReference type="Rhea" id="RHEA:38663"/>
        <dbReference type="ChEBI" id="CHEBI:57262"/>
    </reaction>
</comment>
<feature type="region of interest" description="Disordered" evidence="12">
    <location>
        <begin position="1681"/>
        <end position="1705"/>
    </location>
</feature>
<dbReference type="GO" id="GO:0005789">
    <property type="term" value="C:endoplasmic reticulum membrane"/>
    <property type="evidence" value="ECO:0007669"/>
    <property type="project" value="UniProtKB-SubCell"/>
</dbReference>
<protein>
    <recommendedName>
        <fullName evidence="4">Autophagy-related protein 2</fullName>
    </recommendedName>
</protein>
<dbReference type="OrthoDB" id="514013at2759"/>
<comment type="subcellular location">
    <subcellularLocation>
        <location evidence="1">Endoplasmic reticulum membrane</location>
        <topology evidence="1">Peripheral membrane protein</topology>
    </subcellularLocation>
    <subcellularLocation>
        <location evidence="2">Preautophagosomal structure membrane</location>
        <topology evidence="2">Peripheral membrane protein</topology>
    </subcellularLocation>
</comment>
<feature type="compositionally biased region" description="Low complexity" evidence="12">
    <location>
        <begin position="814"/>
        <end position="825"/>
    </location>
</feature>
<evidence type="ECO:0000256" key="4">
    <source>
        <dbReference type="ARBA" id="ARBA00018070"/>
    </source>
</evidence>
<reference evidence="13 14" key="1">
    <citation type="journal article" date="2018" name="Plant J.">
        <title>Genome sequences of Chlorella sorokiniana UTEX 1602 and Micractinium conductrix SAG 241.80: implications to maltose excretion by a green alga.</title>
        <authorList>
            <person name="Arriola M.B."/>
            <person name="Velmurugan N."/>
            <person name="Zhang Y."/>
            <person name="Plunkett M.H."/>
            <person name="Hondzo H."/>
            <person name="Barney B.M."/>
        </authorList>
    </citation>
    <scope>NUCLEOTIDE SEQUENCE [LARGE SCALE GENOMIC DNA]</scope>
    <source>
        <strain evidence="13 14">SAG 241.80</strain>
    </source>
</reference>
<comment type="catalytic activity">
    <reaction evidence="11">
        <text>a 1,2-diacyl-sn-glycero-3-phosphoethanolamine(in) = a 1,2-diacyl-sn-glycero-3-phosphoethanolamine(out)</text>
        <dbReference type="Rhea" id="RHEA:38895"/>
        <dbReference type="ChEBI" id="CHEBI:64612"/>
    </reaction>
</comment>
<dbReference type="GO" id="GO:0032266">
    <property type="term" value="F:phosphatidylinositol-3-phosphate binding"/>
    <property type="evidence" value="ECO:0007669"/>
    <property type="project" value="TreeGrafter"/>
</dbReference>
<keyword evidence="8" id="KW-0445">Lipid transport</keyword>
<dbReference type="PANTHER" id="PTHR13190:SF1">
    <property type="entry name" value="AUTOPHAGY-RELATED 2, ISOFORM A"/>
    <property type="match status" value="1"/>
</dbReference>
<evidence type="ECO:0000313" key="13">
    <source>
        <dbReference type="EMBL" id="PSC68214.1"/>
    </source>
</evidence>
<dbReference type="EMBL" id="LHPF02000040">
    <property type="protein sequence ID" value="PSC68214.1"/>
    <property type="molecule type" value="Genomic_DNA"/>
</dbReference>
<sequence>MWAGASDWALRRLLKVLLKRNLKGVLATEVDVEQLRVSLGAGCLELTDVLLSRQWLAERAPPGLEVVSGYIGRLRLDLAITSLTCSVTAEDVLVTVRPCSSGGGGSGAGAGAGAPPSLGAGAPAEAPVAGGPATFGIDEGVRLVAAGVETLLQRMNVSVARLSVRVEGAAGIGTAASIMVAAISYGAAPAQADEELTAAAATARRVCFAGLSLAVGEGAPPLLAPLDGEADVTVSWPLDPLPAQQPHVFVGVRLEALHLQVRPPDVAGLLRLAASYADAHAAAAQATALQAALPRAADGVLAPAPAPLPARLTAAPRHHSVLEELMLPGCDAMVQDALAESVADAGSSTADQEEEGAEFCDAQLLLGSLQAAFSSAMASSYNSAGGDGGAADLGASLVRQGGDAADLDLDAFAMHDLAASIREAAGEHGEQWRASLAAPSLTLSLLYPEEGGGPSPHYAPRLVVEVLEVCAAAEPASGMSLTVGEVEVAEHLPFPSASPSASPASSAAGGWLPAEEMARVPCVLPFARGAAWPSPTSAGDYPLPDQGASLGLVDTLAQLSDLSQATVYQSATLYQSSAYQSATALTLERSSMLQQPMAFPEGVVVPRVQIAPVLACSGPGAALVLHRCSVQQAAQTGGREAAAEVALMLQPVCMWCTLPLLARVQLFAAAVQRHATEQLHAANAQQQAELTASKAAVAAAISDILQHQQQEKQLQQHLHTIGSGPGAEASSSGAPVRLSIYLPAVCLVAAVPDAKAQQPKYFAVEAAGSSSQLLASMGGRLGNQQPQALLASLHESGVQPTLVLRRAGGGSGSGDSSSSSGSVSSGCSSSSSSVDGCSDAAAAQPAWTCTLRAGAVAVHAVGDAGAGDLGDSVLGHALAATQVASIAGEGPRGTGGLSIQGSWQQPGVPQSLDQLERLWAAAGQEPGRASEPAALWERLRGGAPLLVTAAIDAPLRLTLERGMLAAAARLADGLLQLTPAPPPEDAATPAALRLLCNAECTLAVPCGAPCTLAARGIHVVACSGIAGLAGSSAVAAAVGSLELTRTGAGGGAALVAHAAGQQQPADERCTPALQLSALLRPTGEPYQLGPSARYVVPCRGRVGVCSTGLTLLLDEAGQLACDPDLQAFFAAGAGSPSAAAASVAGGAPPPPGPALDWAVWLASSCVRYEPGDPGLAAAVLTAGCITWQARQGEAQSSVELRRLALHIAGPAARGCACGSPEGAQQGTPAALPTLPGFHQVAAEAGVSVQLPAGGGAEAGGAAAAMQEVVVSNRGLTITLSRHTLLLLQCLAAQLPGRSGSGTAGGGGPASPGAECSHGGVANGGGAPNGTPVDVMRGVLQAAYASPSRAAEHPLEASVFLDGGWYDPERGGANQQYAMSPAGSPPAMVDDFLAGPDGRAAPGEQEGQGVWYSGEAELREDYVALQPPSEEEAATSPGSPSYDCRALPPGHPAPLRRLSLRDLSITLTLADTFATVLLPEDAAGSSSSDSSDELEWLPGSPIKRRGEGGGAGGTDGSRQQGHHAREAAAEGEDEEELVPVSAQVQARLEGVCLQVDSFAEAGCGGGAGACLQSRCALLVRHLEVRDSFQPRQGGGAGAAAGTAAAATGWAELRRMLGYHASPHRVRAAQACMLQLVVEAIRAEPGAEVEYRLHVQLLPLLLHLDQAALAFLQHFFAPPDGTVLPGGGTSGDSQRPGGTSSSGGGCSSTQEQFFQRCEVQPFTLTINYRPHRVDLAALTSGQLAEVLNLVPWGGVSLQFRHLRLFGMQGLGGVGTAVASAWMEDIVRHQAHRFVGGLAPIKSICRVSSAAAQLLAIPRQQLYKRSSGGGGGLSLAVLADEDFRRQMRRGLAGFVRAVALEAVTLGATVAGGAEVALAGEQSASHTVGVKKALRQASAHLRSSASGPRTAASAAATAVRTALLGVRNTLDREHTLERRLNS</sequence>
<evidence type="ECO:0000256" key="1">
    <source>
        <dbReference type="ARBA" id="ARBA00004406"/>
    </source>
</evidence>
<dbReference type="GO" id="GO:0061723">
    <property type="term" value="P:glycophagy"/>
    <property type="evidence" value="ECO:0007669"/>
    <property type="project" value="TreeGrafter"/>
</dbReference>
<evidence type="ECO:0000256" key="6">
    <source>
        <dbReference type="ARBA" id="ARBA00022824"/>
    </source>
</evidence>
<dbReference type="GO" id="GO:0000045">
    <property type="term" value="P:autophagosome assembly"/>
    <property type="evidence" value="ECO:0007669"/>
    <property type="project" value="TreeGrafter"/>
</dbReference>
<evidence type="ECO:0000256" key="9">
    <source>
        <dbReference type="ARBA" id="ARBA00023136"/>
    </source>
</evidence>
<keyword evidence="6" id="KW-0256">Endoplasmic reticulum</keyword>
<evidence type="ECO:0000256" key="5">
    <source>
        <dbReference type="ARBA" id="ARBA00022448"/>
    </source>
</evidence>
<dbReference type="STRING" id="554055.A0A2P6V2E2"/>